<sequence length="192" mass="22685">MCQIWMPLNKTKSIVFLAGHRYNLGRCFVESWTKLNEQLWELFKQNNNPVRVDHKAIIYVPYSVMSFKLTEFYSLNIPLFVPSAKYFKTNGNFGSDRTSTTAPYCDNDPDLWWKMPSHPSSPHSYNPNAEYAEDPEAEMFWLQFSDIYDWPHIQYFDDGSDLNRKLQTADFLAVHKSMKAQNEIRKHELLQQ</sequence>
<evidence type="ECO:0000313" key="1">
    <source>
        <dbReference type="EMBL" id="KAH3725025.1"/>
    </source>
</evidence>
<proteinExistence type="predicted"/>
<protein>
    <submittedName>
        <fullName evidence="1">Uncharacterized protein</fullName>
    </submittedName>
</protein>
<accession>A0A9D4CGW6</accession>
<keyword evidence="2" id="KW-1185">Reference proteome</keyword>
<gene>
    <name evidence="1" type="ORF">DPMN_050854</name>
</gene>
<name>A0A9D4CGW6_DREPO</name>
<dbReference type="EMBL" id="JAIWYP010000012">
    <property type="protein sequence ID" value="KAH3725025.1"/>
    <property type="molecule type" value="Genomic_DNA"/>
</dbReference>
<comment type="caution">
    <text evidence="1">The sequence shown here is derived from an EMBL/GenBank/DDBJ whole genome shotgun (WGS) entry which is preliminary data.</text>
</comment>
<organism evidence="1 2">
    <name type="scientific">Dreissena polymorpha</name>
    <name type="common">Zebra mussel</name>
    <name type="synonym">Mytilus polymorpha</name>
    <dbReference type="NCBI Taxonomy" id="45954"/>
    <lineage>
        <taxon>Eukaryota</taxon>
        <taxon>Metazoa</taxon>
        <taxon>Spiralia</taxon>
        <taxon>Lophotrochozoa</taxon>
        <taxon>Mollusca</taxon>
        <taxon>Bivalvia</taxon>
        <taxon>Autobranchia</taxon>
        <taxon>Heteroconchia</taxon>
        <taxon>Euheterodonta</taxon>
        <taxon>Imparidentia</taxon>
        <taxon>Neoheterodontei</taxon>
        <taxon>Myida</taxon>
        <taxon>Dreissenoidea</taxon>
        <taxon>Dreissenidae</taxon>
        <taxon>Dreissena</taxon>
    </lineage>
</organism>
<evidence type="ECO:0000313" key="2">
    <source>
        <dbReference type="Proteomes" id="UP000828390"/>
    </source>
</evidence>
<dbReference type="AlphaFoldDB" id="A0A9D4CGW6"/>
<reference evidence="1" key="1">
    <citation type="journal article" date="2019" name="bioRxiv">
        <title>The Genome of the Zebra Mussel, Dreissena polymorpha: A Resource for Invasive Species Research.</title>
        <authorList>
            <person name="McCartney M.A."/>
            <person name="Auch B."/>
            <person name="Kono T."/>
            <person name="Mallez S."/>
            <person name="Zhang Y."/>
            <person name="Obille A."/>
            <person name="Becker A."/>
            <person name="Abrahante J.E."/>
            <person name="Garbe J."/>
            <person name="Badalamenti J.P."/>
            <person name="Herman A."/>
            <person name="Mangelson H."/>
            <person name="Liachko I."/>
            <person name="Sullivan S."/>
            <person name="Sone E.D."/>
            <person name="Koren S."/>
            <person name="Silverstein K.A.T."/>
            <person name="Beckman K.B."/>
            <person name="Gohl D.M."/>
        </authorList>
    </citation>
    <scope>NUCLEOTIDE SEQUENCE</scope>
    <source>
        <strain evidence="1">Duluth1</strain>
        <tissue evidence="1">Whole animal</tissue>
    </source>
</reference>
<reference evidence="1" key="2">
    <citation type="submission" date="2020-11" db="EMBL/GenBank/DDBJ databases">
        <authorList>
            <person name="McCartney M.A."/>
            <person name="Auch B."/>
            <person name="Kono T."/>
            <person name="Mallez S."/>
            <person name="Becker A."/>
            <person name="Gohl D.M."/>
            <person name="Silverstein K.A.T."/>
            <person name="Koren S."/>
            <person name="Bechman K.B."/>
            <person name="Herman A."/>
            <person name="Abrahante J.E."/>
            <person name="Garbe J."/>
        </authorList>
    </citation>
    <scope>NUCLEOTIDE SEQUENCE</scope>
    <source>
        <strain evidence="1">Duluth1</strain>
        <tissue evidence="1">Whole animal</tissue>
    </source>
</reference>
<dbReference type="Proteomes" id="UP000828390">
    <property type="component" value="Unassembled WGS sequence"/>
</dbReference>